<evidence type="ECO:0000313" key="1">
    <source>
        <dbReference type="EMBL" id="TDN60456.1"/>
    </source>
</evidence>
<sequence length="40" mass="5137">MFNVKFWRVRDNKKIEIIAYYRDKRRLTIRHMLHYCGAFF</sequence>
<comment type="caution">
    <text evidence="1">The sequence shown here is derived from an EMBL/GenBank/DDBJ whole genome shotgun (WGS) entry which is preliminary data.</text>
</comment>
<proteinExistence type="predicted"/>
<organism evidence="1 2">
    <name type="scientific">Scandinavium goeteborgense</name>
    <dbReference type="NCBI Taxonomy" id="1851514"/>
    <lineage>
        <taxon>Bacteria</taxon>
        <taxon>Pseudomonadati</taxon>
        <taxon>Pseudomonadota</taxon>
        <taxon>Gammaproteobacteria</taxon>
        <taxon>Enterobacterales</taxon>
        <taxon>Enterobacteriaceae</taxon>
        <taxon>Scandinavium</taxon>
    </lineage>
</organism>
<dbReference type="Proteomes" id="UP000295530">
    <property type="component" value="Unassembled WGS sequence"/>
</dbReference>
<dbReference type="AlphaFoldDB" id="A0A4V3BQ00"/>
<gene>
    <name evidence="1" type="ORF">EC847_10228</name>
</gene>
<accession>A0A4V3BQ00</accession>
<dbReference type="EMBL" id="SNVX01000002">
    <property type="protein sequence ID" value="TDN60456.1"/>
    <property type="molecule type" value="Genomic_DNA"/>
</dbReference>
<protein>
    <submittedName>
        <fullName evidence="1">Uncharacterized protein</fullName>
    </submittedName>
</protein>
<keyword evidence="2" id="KW-1185">Reference proteome</keyword>
<evidence type="ECO:0000313" key="2">
    <source>
        <dbReference type="Proteomes" id="UP000295530"/>
    </source>
</evidence>
<reference evidence="1 2" key="1">
    <citation type="submission" date="2019-03" db="EMBL/GenBank/DDBJ databases">
        <title>Genomic analyses of the natural microbiome of Caenorhabditis elegans.</title>
        <authorList>
            <person name="Samuel B."/>
        </authorList>
    </citation>
    <scope>NUCLEOTIDE SEQUENCE [LARGE SCALE GENOMIC DNA]</scope>
    <source>
        <strain evidence="1 2">BIGb0156</strain>
    </source>
</reference>
<name>A0A4V3BQ00_SCAGO</name>